<gene>
    <name evidence="1" type="ORF">NC653_003256</name>
</gene>
<dbReference type="EMBL" id="JAQIZT010000001">
    <property type="protein sequence ID" value="KAJ7013536.1"/>
    <property type="molecule type" value="Genomic_DNA"/>
</dbReference>
<dbReference type="AlphaFoldDB" id="A0AAD6WIX3"/>
<dbReference type="Proteomes" id="UP001164929">
    <property type="component" value="Chromosome 1"/>
</dbReference>
<sequence>MRKNGKASIPLTSTTWFYGKERPKLNSLPVLVVCSRQWLAKMTTSHAPWILAFVKVTFVTLNQILQLKLQTLAKMLRWRVCYILGRLWVLETPVFMIFA</sequence>
<accession>A0AAD6WIX3</accession>
<organism evidence="1 2">
    <name type="scientific">Populus alba x Populus x berolinensis</name>
    <dbReference type="NCBI Taxonomy" id="444605"/>
    <lineage>
        <taxon>Eukaryota</taxon>
        <taxon>Viridiplantae</taxon>
        <taxon>Streptophyta</taxon>
        <taxon>Embryophyta</taxon>
        <taxon>Tracheophyta</taxon>
        <taxon>Spermatophyta</taxon>
        <taxon>Magnoliopsida</taxon>
        <taxon>eudicotyledons</taxon>
        <taxon>Gunneridae</taxon>
        <taxon>Pentapetalae</taxon>
        <taxon>rosids</taxon>
        <taxon>fabids</taxon>
        <taxon>Malpighiales</taxon>
        <taxon>Salicaceae</taxon>
        <taxon>Saliceae</taxon>
        <taxon>Populus</taxon>
    </lineage>
</organism>
<keyword evidence="2" id="KW-1185">Reference proteome</keyword>
<evidence type="ECO:0000313" key="1">
    <source>
        <dbReference type="EMBL" id="KAJ7013536.1"/>
    </source>
</evidence>
<proteinExistence type="predicted"/>
<evidence type="ECO:0000313" key="2">
    <source>
        <dbReference type="Proteomes" id="UP001164929"/>
    </source>
</evidence>
<name>A0AAD6WIX3_9ROSI</name>
<protein>
    <submittedName>
        <fullName evidence="1">Uncharacterized protein</fullName>
    </submittedName>
</protein>
<comment type="caution">
    <text evidence="1">The sequence shown here is derived from an EMBL/GenBank/DDBJ whole genome shotgun (WGS) entry which is preliminary data.</text>
</comment>
<reference evidence="1 2" key="1">
    <citation type="journal article" date="2023" name="Mol. Ecol. Resour.">
        <title>Chromosome-level genome assembly of a triploid poplar Populus alba 'Berolinensis'.</title>
        <authorList>
            <person name="Chen S."/>
            <person name="Yu Y."/>
            <person name="Wang X."/>
            <person name="Wang S."/>
            <person name="Zhang T."/>
            <person name="Zhou Y."/>
            <person name="He R."/>
            <person name="Meng N."/>
            <person name="Wang Y."/>
            <person name="Liu W."/>
            <person name="Liu Z."/>
            <person name="Liu J."/>
            <person name="Guo Q."/>
            <person name="Huang H."/>
            <person name="Sederoff R.R."/>
            <person name="Wang G."/>
            <person name="Qu G."/>
            <person name="Chen S."/>
        </authorList>
    </citation>
    <scope>NUCLEOTIDE SEQUENCE [LARGE SCALE GENOMIC DNA]</scope>
    <source>
        <strain evidence="1">SC-2020</strain>
    </source>
</reference>